<feature type="domain" description="Fumarylacetoacetase-like C-terminal" evidence="2">
    <location>
        <begin position="154"/>
        <end position="262"/>
    </location>
</feature>
<protein>
    <submittedName>
        <fullName evidence="3">Fumarylacetoacetate hydrolase family protein</fullName>
    </submittedName>
</protein>
<proteinExistence type="predicted"/>
<gene>
    <name evidence="3" type="ORF">ABE957_15585</name>
</gene>
<dbReference type="PANTHER" id="PTHR30143:SF0">
    <property type="entry name" value="2-KETO-4-PENTENOATE HYDRATASE"/>
    <property type="match status" value="1"/>
</dbReference>
<organism evidence="3 4">
    <name type="scientific">Halomonas pelophila</name>
    <dbReference type="NCBI Taxonomy" id="3151122"/>
    <lineage>
        <taxon>Bacteria</taxon>
        <taxon>Pseudomonadati</taxon>
        <taxon>Pseudomonadota</taxon>
        <taxon>Gammaproteobacteria</taxon>
        <taxon>Oceanospirillales</taxon>
        <taxon>Halomonadaceae</taxon>
        <taxon>Halomonas</taxon>
    </lineage>
</organism>
<dbReference type="Gene3D" id="3.90.850.10">
    <property type="entry name" value="Fumarylacetoacetase-like, C-terminal domain"/>
    <property type="match status" value="1"/>
</dbReference>
<dbReference type="PANTHER" id="PTHR30143">
    <property type="entry name" value="ACID HYDRATASE"/>
    <property type="match status" value="1"/>
</dbReference>
<accession>A0ABV1N8Q1</accession>
<dbReference type="EMBL" id="JBEGCI010000016">
    <property type="protein sequence ID" value="MEQ6890093.1"/>
    <property type="molecule type" value="Genomic_DNA"/>
</dbReference>
<keyword evidence="3" id="KW-0378">Hydrolase</keyword>
<dbReference type="Proteomes" id="UP001472978">
    <property type="component" value="Unassembled WGS sequence"/>
</dbReference>
<keyword evidence="1" id="KW-0456">Lyase</keyword>
<dbReference type="InterPro" id="IPR011234">
    <property type="entry name" value="Fumarylacetoacetase-like_C"/>
</dbReference>
<reference evidence="3 4" key="1">
    <citation type="submission" date="2024-05" db="EMBL/GenBank/DDBJ databases">
        <title>Halomonas sp. CS7 16S ribosomal RNA gene Genome sequencing and assembly.</title>
        <authorList>
            <person name="Yook S."/>
        </authorList>
    </citation>
    <scope>NUCLEOTIDE SEQUENCE [LARGE SCALE GENOMIC DNA]</scope>
    <source>
        <strain evidence="3 4">CS7</strain>
    </source>
</reference>
<evidence type="ECO:0000256" key="1">
    <source>
        <dbReference type="ARBA" id="ARBA00023239"/>
    </source>
</evidence>
<evidence type="ECO:0000313" key="3">
    <source>
        <dbReference type="EMBL" id="MEQ6890093.1"/>
    </source>
</evidence>
<evidence type="ECO:0000259" key="2">
    <source>
        <dbReference type="Pfam" id="PF01557"/>
    </source>
</evidence>
<dbReference type="Pfam" id="PF01557">
    <property type="entry name" value="FAA_hydrolase"/>
    <property type="match status" value="1"/>
</dbReference>
<comment type="caution">
    <text evidence="3">The sequence shown here is derived from an EMBL/GenBank/DDBJ whole genome shotgun (WGS) entry which is preliminary data.</text>
</comment>
<dbReference type="GO" id="GO:0016787">
    <property type="term" value="F:hydrolase activity"/>
    <property type="evidence" value="ECO:0007669"/>
    <property type="project" value="UniProtKB-KW"/>
</dbReference>
<evidence type="ECO:0000313" key="4">
    <source>
        <dbReference type="Proteomes" id="UP001472978"/>
    </source>
</evidence>
<sequence length="273" mass="29076">MLAAPQLQDIALQIRAAQLKVQQIEPFTSHVPAFDLPSAYAVAKLVHDARLSEGVVPVGRKIGFTNPDMWAIYGVQEPIWAYVYDQTVTSLPMAGGTCSVGQFTEPKIEPEIVFHFRSAPPVGADLSSLLASIDWAAHAFEIVQSHYPGWKFQAADTVADCSLHGTLLLGKPVPIDQLASDPVAALESFSVALSRNGEVREVGKGANVLGSPLMALAHLITVLSKQPESLSLQANEIVTTGTITTAQAVRPGESWATNLQGIALPNLAVELVP</sequence>
<dbReference type="InterPro" id="IPR036663">
    <property type="entry name" value="Fumarylacetoacetase_C_sf"/>
</dbReference>
<dbReference type="RefSeq" id="WP_349759586.1">
    <property type="nucleotide sequence ID" value="NZ_JBEGCI010000016.1"/>
</dbReference>
<dbReference type="InterPro" id="IPR050772">
    <property type="entry name" value="Hydratase-Decarb/MhpD_sf"/>
</dbReference>
<keyword evidence="4" id="KW-1185">Reference proteome</keyword>
<name>A0ABV1N8Q1_9GAMM</name>
<dbReference type="SUPFAM" id="SSF56529">
    <property type="entry name" value="FAH"/>
    <property type="match status" value="1"/>
</dbReference>